<keyword evidence="10" id="KW-0732">Signal</keyword>
<keyword evidence="5 9" id="KW-0798">TonB box</keyword>
<dbReference type="Pfam" id="PF07715">
    <property type="entry name" value="Plug"/>
    <property type="match status" value="1"/>
</dbReference>
<keyword evidence="4 8" id="KW-0812">Transmembrane</keyword>
<dbReference type="PANTHER" id="PTHR47234">
    <property type="match status" value="1"/>
</dbReference>
<feature type="domain" description="TonB-dependent receptor-like beta-barrel" evidence="11">
    <location>
        <begin position="318"/>
        <end position="718"/>
    </location>
</feature>
<dbReference type="AlphaFoldDB" id="A0A430FYK3"/>
<evidence type="ECO:0000256" key="6">
    <source>
        <dbReference type="ARBA" id="ARBA00023136"/>
    </source>
</evidence>
<keyword evidence="6 8" id="KW-0472">Membrane</keyword>
<evidence type="ECO:0000313" key="13">
    <source>
        <dbReference type="EMBL" id="RSY77800.1"/>
    </source>
</evidence>
<comment type="similarity">
    <text evidence="8 9">Belongs to the TonB-dependent receptor family.</text>
</comment>
<evidence type="ECO:0000256" key="4">
    <source>
        <dbReference type="ARBA" id="ARBA00022692"/>
    </source>
</evidence>
<feature type="domain" description="TonB-dependent receptor plug" evidence="12">
    <location>
        <begin position="45"/>
        <end position="165"/>
    </location>
</feature>
<reference evidence="13 14" key="1">
    <citation type="submission" date="2018-07" db="EMBL/GenBank/DDBJ databases">
        <title>Genomic and Epidemiologic Investigation of an Indolent Hospital Outbreak.</title>
        <authorList>
            <person name="Johnson R.C."/>
            <person name="Deming C."/>
            <person name="Conlan S."/>
            <person name="Zellmer C.J."/>
            <person name="Michelin A.V."/>
            <person name="Lee-Lin S."/>
            <person name="Thomas P.J."/>
            <person name="Park M."/>
            <person name="Weingarten R.A."/>
            <person name="Less J."/>
            <person name="Dekker J.P."/>
            <person name="Frank K.M."/>
            <person name="Musser K.A."/>
            <person name="Mcquiston J.R."/>
            <person name="Henderson D.K."/>
            <person name="Lau A.F."/>
            <person name="Palmore T.N."/>
            <person name="Segre J.A."/>
        </authorList>
    </citation>
    <scope>NUCLEOTIDE SEQUENCE [LARGE SCALE GENOMIC DNA]</scope>
    <source>
        <strain evidence="13 14">SK-CDC1_0717</strain>
    </source>
</reference>
<evidence type="ECO:0000259" key="12">
    <source>
        <dbReference type="Pfam" id="PF07715"/>
    </source>
</evidence>
<accession>A0A430FYK3</accession>
<evidence type="ECO:0000256" key="3">
    <source>
        <dbReference type="ARBA" id="ARBA00022452"/>
    </source>
</evidence>
<comment type="subcellular location">
    <subcellularLocation>
        <location evidence="1 8">Cell outer membrane</location>
        <topology evidence="1 8">Multi-pass membrane protein</topology>
    </subcellularLocation>
</comment>
<dbReference type="PROSITE" id="PS52016">
    <property type="entry name" value="TONB_DEPENDENT_REC_3"/>
    <property type="match status" value="1"/>
</dbReference>
<dbReference type="Pfam" id="PF00593">
    <property type="entry name" value="TonB_dep_Rec_b-barrel"/>
    <property type="match status" value="1"/>
</dbReference>
<evidence type="ECO:0000256" key="8">
    <source>
        <dbReference type="PROSITE-ProRule" id="PRU01360"/>
    </source>
</evidence>
<keyword evidence="13" id="KW-0675">Receptor</keyword>
<feature type="signal peptide" evidence="10">
    <location>
        <begin position="1"/>
        <end position="19"/>
    </location>
</feature>
<dbReference type="InterPro" id="IPR012910">
    <property type="entry name" value="Plug_dom"/>
</dbReference>
<evidence type="ECO:0000256" key="9">
    <source>
        <dbReference type="RuleBase" id="RU003357"/>
    </source>
</evidence>
<keyword evidence="7 8" id="KW-0998">Cell outer membrane</keyword>
<evidence type="ECO:0000259" key="11">
    <source>
        <dbReference type="Pfam" id="PF00593"/>
    </source>
</evidence>
<organism evidence="13 14">
    <name type="scientific">Sphingomonas koreensis</name>
    <dbReference type="NCBI Taxonomy" id="93064"/>
    <lineage>
        <taxon>Bacteria</taxon>
        <taxon>Pseudomonadati</taxon>
        <taxon>Pseudomonadota</taxon>
        <taxon>Alphaproteobacteria</taxon>
        <taxon>Sphingomonadales</taxon>
        <taxon>Sphingomonadaceae</taxon>
        <taxon>Sphingomonas</taxon>
    </lineage>
</organism>
<evidence type="ECO:0000256" key="2">
    <source>
        <dbReference type="ARBA" id="ARBA00022448"/>
    </source>
</evidence>
<keyword evidence="3 8" id="KW-1134">Transmembrane beta strand</keyword>
<gene>
    <name evidence="13" type="ORF">DAH66_19810</name>
</gene>
<feature type="chain" id="PRO_5019264955" evidence="10">
    <location>
        <begin position="20"/>
        <end position="763"/>
    </location>
</feature>
<dbReference type="InterPro" id="IPR039426">
    <property type="entry name" value="TonB-dep_rcpt-like"/>
</dbReference>
<dbReference type="GO" id="GO:0009279">
    <property type="term" value="C:cell outer membrane"/>
    <property type="evidence" value="ECO:0007669"/>
    <property type="project" value="UniProtKB-SubCell"/>
</dbReference>
<dbReference type="EMBL" id="QQYZ01000028">
    <property type="protein sequence ID" value="RSY77800.1"/>
    <property type="molecule type" value="Genomic_DNA"/>
</dbReference>
<dbReference type="Proteomes" id="UP000287746">
    <property type="component" value="Unassembled WGS sequence"/>
</dbReference>
<dbReference type="Gene3D" id="2.40.170.20">
    <property type="entry name" value="TonB-dependent receptor, beta-barrel domain"/>
    <property type="match status" value="1"/>
</dbReference>
<evidence type="ECO:0000313" key="14">
    <source>
        <dbReference type="Proteomes" id="UP000287746"/>
    </source>
</evidence>
<sequence length="763" mass="80130">MIRTIFLVTTTLWAGSATAQQAPNDTAAGQEIIVTGTRSAGRAAIESSAPVDVVTNSAIEGTGYPDLSRALNFLQPSVNFARAATTASAANTRPITLRGLSPDQTLVLVNGKRRHANAVLNVNNSIGRGAAGVDFDTIPESAIERIEILRDGAAAQYGSDAIAGVVNIILKANARGGSGSVLGGVTAEGDGLNGMATASAGFGLGKDGHLTVTALARHQEPTNRAFTDQRFGRVTYRIGDPLATIASLTLDAGVPVGDFELYGFGTVTRKVSNNAAGFRVPGFSPLYPNGFLPIIEPTIWDVGGTIGVRGHFGPLKADLSQSYGYNKADFRVFDTANASLGLASPSRFDSGGVTYQQHVTDFVLALSLDGVMAGGNIAAGAQYRHESYAIRNGEPLAYAGTGADGFAGFNPRNPIDAGRDAYAGFLDIELRPVQPLLIGGALRYDRYDDFGGQMTWRATGRLDAAPGVAVRATFGTGFKAPSLQQQFYSAVQGALSAGVLVNVATLPVSDPVARALGAAPLKPERSRNMTAGVVFGPFEGFTFTADYFHIRIRDRIAFSEQLGGGAVNAILRDAGITGFSQVRFFTNAVDTTTKGVEVTARWQGALSRQTRLSVAAGYSWLDNRLDTLRPNPVLPALPLLATKSILFLTQAQPRAKGTVQANLTHGRFEITAGITAFGTYTSAPLVRAQKFGGKESADLSAGYAFADGLRLQLGVQNLFDARPDTIIDQATAIAATGGSFPTGEETPLGLNGRSYYARLSVRF</sequence>
<keyword evidence="2 8" id="KW-0813">Transport</keyword>
<dbReference type="CDD" id="cd01347">
    <property type="entry name" value="ligand_gated_channel"/>
    <property type="match status" value="1"/>
</dbReference>
<dbReference type="InterPro" id="IPR000531">
    <property type="entry name" value="Beta-barrel_TonB"/>
</dbReference>
<dbReference type="PANTHER" id="PTHR47234:SF3">
    <property type="entry name" value="SECRETIN_TONB SHORT N-TERMINAL DOMAIN-CONTAINING PROTEIN"/>
    <property type="match status" value="1"/>
</dbReference>
<dbReference type="SUPFAM" id="SSF56935">
    <property type="entry name" value="Porins"/>
    <property type="match status" value="1"/>
</dbReference>
<protein>
    <submittedName>
        <fullName evidence="13">TonB-dependent receptor</fullName>
    </submittedName>
</protein>
<evidence type="ECO:0000256" key="5">
    <source>
        <dbReference type="ARBA" id="ARBA00023077"/>
    </source>
</evidence>
<dbReference type="Gene3D" id="2.170.130.10">
    <property type="entry name" value="TonB-dependent receptor, plug domain"/>
    <property type="match status" value="1"/>
</dbReference>
<dbReference type="InterPro" id="IPR037066">
    <property type="entry name" value="Plug_dom_sf"/>
</dbReference>
<evidence type="ECO:0000256" key="10">
    <source>
        <dbReference type="SAM" id="SignalP"/>
    </source>
</evidence>
<evidence type="ECO:0000256" key="1">
    <source>
        <dbReference type="ARBA" id="ARBA00004571"/>
    </source>
</evidence>
<dbReference type="InterPro" id="IPR036942">
    <property type="entry name" value="Beta-barrel_TonB_sf"/>
</dbReference>
<evidence type="ECO:0000256" key="7">
    <source>
        <dbReference type="ARBA" id="ARBA00023237"/>
    </source>
</evidence>
<comment type="caution">
    <text evidence="13">The sequence shown here is derived from an EMBL/GenBank/DDBJ whole genome shotgun (WGS) entry which is preliminary data.</text>
</comment>
<dbReference type="RefSeq" id="WP_126005802.1">
    <property type="nucleotide sequence ID" value="NZ_QQYZ01000028.1"/>
</dbReference>
<proteinExistence type="inferred from homology"/>
<name>A0A430FYK3_9SPHN</name>